<dbReference type="EMBL" id="SMFM01000002">
    <property type="protein sequence ID" value="TDD77043.1"/>
    <property type="molecule type" value="Genomic_DNA"/>
</dbReference>
<feature type="transmembrane region" description="Helical" evidence="1">
    <location>
        <begin position="190"/>
        <end position="209"/>
    </location>
</feature>
<evidence type="ECO:0000256" key="1">
    <source>
        <dbReference type="SAM" id="Phobius"/>
    </source>
</evidence>
<reference evidence="3 4" key="1">
    <citation type="submission" date="2019-03" db="EMBL/GenBank/DDBJ databases">
        <title>Flavobacterium AT-3-2 sp. nov., isolated from arctic soil.</title>
        <authorList>
            <person name="Chaudhary D.K."/>
        </authorList>
    </citation>
    <scope>NUCLEOTIDE SEQUENCE [LARGE SCALE GENOMIC DNA]</scope>
    <source>
        <strain evidence="3 4">AT-3-2</strain>
    </source>
</reference>
<accession>A0A4R5AW54</accession>
<feature type="transmembrane region" description="Helical" evidence="1">
    <location>
        <begin position="43"/>
        <end position="61"/>
    </location>
</feature>
<feature type="transmembrane region" description="Helical" evidence="1">
    <location>
        <begin position="158"/>
        <end position="178"/>
    </location>
</feature>
<feature type="transmembrane region" description="Helical" evidence="1">
    <location>
        <begin position="300"/>
        <end position="319"/>
    </location>
</feature>
<dbReference type="RefSeq" id="WP_131908839.1">
    <property type="nucleotide sequence ID" value="NZ_SMFM01000002.1"/>
</dbReference>
<keyword evidence="1" id="KW-1133">Transmembrane helix</keyword>
<evidence type="ECO:0000259" key="2">
    <source>
        <dbReference type="Pfam" id="PF09925"/>
    </source>
</evidence>
<dbReference type="Proteomes" id="UP000295278">
    <property type="component" value="Unassembled WGS sequence"/>
</dbReference>
<feature type="transmembrane region" description="Helical" evidence="1">
    <location>
        <begin position="240"/>
        <end position="257"/>
    </location>
</feature>
<organism evidence="3 4">
    <name type="scientific">Flavobacterium caseinilyticum</name>
    <dbReference type="NCBI Taxonomy" id="2541732"/>
    <lineage>
        <taxon>Bacteria</taxon>
        <taxon>Pseudomonadati</taxon>
        <taxon>Bacteroidota</taxon>
        <taxon>Flavobacteriia</taxon>
        <taxon>Flavobacteriales</taxon>
        <taxon>Flavobacteriaceae</taxon>
        <taxon>Flavobacterium</taxon>
    </lineage>
</organism>
<evidence type="ECO:0000313" key="3">
    <source>
        <dbReference type="EMBL" id="TDD77043.1"/>
    </source>
</evidence>
<name>A0A4R5AW54_9FLAO</name>
<feature type="transmembrane region" description="Helical" evidence="1">
    <location>
        <begin position="216"/>
        <end position="234"/>
    </location>
</feature>
<protein>
    <submittedName>
        <fullName evidence="3">DUF2157 domain-containing protein</fullName>
    </submittedName>
</protein>
<proteinExistence type="predicted"/>
<dbReference type="AlphaFoldDB" id="A0A4R5AW54"/>
<feature type="domain" description="DUF2157" evidence="2">
    <location>
        <begin position="11"/>
        <end position="158"/>
    </location>
</feature>
<feature type="transmembrane region" description="Helical" evidence="1">
    <location>
        <begin position="67"/>
        <end position="88"/>
    </location>
</feature>
<gene>
    <name evidence="3" type="ORF">E0F89_05445</name>
</gene>
<sequence>MKKFESEATQTLLARNLISKEQYLQIQAYRSLNIFSLRNELRFLLYLSVLLFTSGMGTIIYQNIDSIGHIAILSFILVVTIICFYFCFKNAGNFKKNETAFANPIFDYLLLSATILTCTFIGYLQYQYHPFGTHYGLATLIPTLICFFCAYYFDNKSVLSIAITGLAAFVGLSVSPPALLNNTTYNTTSLSYSGILLGIALVLWTIYATKIDLKKHFNLIYFTFSLHLISIACLNNLLEVYWYFFEIILGLSTYYFYRISHKMGSISIFVFTILYAYLGFNFLLFKILEQINPEYLVTPLIFLTPAYLILSIVMFIKLIKNFNKKTSNDSLQ</sequence>
<evidence type="ECO:0000313" key="4">
    <source>
        <dbReference type="Proteomes" id="UP000295278"/>
    </source>
</evidence>
<dbReference type="InterPro" id="IPR018677">
    <property type="entry name" value="DUF2157"/>
</dbReference>
<comment type="caution">
    <text evidence="3">The sequence shown here is derived from an EMBL/GenBank/DDBJ whole genome shotgun (WGS) entry which is preliminary data.</text>
</comment>
<feature type="transmembrane region" description="Helical" evidence="1">
    <location>
        <begin position="108"/>
        <end position="126"/>
    </location>
</feature>
<feature type="transmembrane region" description="Helical" evidence="1">
    <location>
        <begin position="269"/>
        <end position="288"/>
    </location>
</feature>
<keyword evidence="4" id="KW-1185">Reference proteome</keyword>
<feature type="transmembrane region" description="Helical" evidence="1">
    <location>
        <begin position="132"/>
        <end position="153"/>
    </location>
</feature>
<dbReference type="OrthoDB" id="650263at2"/>
<keyword evidence="1" id="KW-0472">Membrane</keyword>
<dbReference type="Pfam" id="PF09925">
    <property type="entry name" value="DUF2157"/>
    <property type="match status" value="1"/>
</dbReference>
<keyword evidence="1" id="KW-0812">Transmembrane</keyword>